<keyword evidence="4 6" id="KW-1133">Transmembrane helix</keyword>
<evidence type="ECO:0000256" key="1">
    <source>
        <dbReference type="ARBA" id="ARBA00004141"/>
    </source>
</evidence>
<evidence type="ECO:0000256" key="2">
    <source>
        <dbReference type="ARBA" id="ARBA00007375"/>
    </source>
</evidence>
<evidence type="ECO:0008006" key="9">
    <source>
        <dbReference type="Google" id="ProtNLM"/>
    </source>
</evidence>
<dbReference type="GO" id="GO:0016787">
    <property type="term" value="F:hydrolase activity"/>
    <property type="evidence" value="ECO:0007669"/>
    <property type="project" value="TreeGrafter"/>
</dbReference>
<gene>
    <name evidence="7" type="ORF">ABT56_04765</name>
</gene>
<dbReference type="PANTHER" id="PTHR31885">
    <property type="entry name" value="GH04784P"/>
    <property type="match status" value="1"/>
</dbReference>
<proteinExistence type="inferred from homology"/>
<feature type="transmembrane region" description="Helical" evidence="6">
    <location>
        <begin position="75"/>
        <end position="95"/>
    </location>
</feature>
<dbReference type="PATRIC" id="fig|1195763.3.peg.1009"/>
<feature type="transmembrane region" description="Helical" evidence="6">
    <location>
        <begin position="49"/>
        <end position="68"/>
    </location>
</feature>
<feature type="transmembrane region" description="Helical" evidence="6">
    <location>
        <begin position="188"/>
        <end position="210"/>
    </location>
</feature>
<name>A0A0J1H6P0_9GAMM</name>
<dbReference type="PANTHER" id="PTHR31885:SF6">
    <property type="entry name" value="GH04784P"/>
    <property type="match status" value="1"/>
</dbReference>
<dbReference type="Pfam" id="PF07947">
    <property type="entry name" value="YhhN"/>
    <property type="match status" value="1"/>
</dbReference>
<comment type="similarity">
    <text evidence="2">Belongs to the TMEM86 family.</text>
</comment>
<evidence type="ECO:0000313" key="7">
    <source>
        <dbReference type="EMBL" id="KLV07381.1"/>
    </source>
</evidence>
<comment type="caution">
    <text evidence="7">The sequence shown here is derived from an EMBL/GenBank/DDBJ whole genome shotgun (WGS) entry which is preliminary data.</text>
</comment>
<dbReference type="STRING" id="1195763.ABT56_04765"/>
<feature type="transmembrane region" description="Helical" evidence="6">
    <location>
        <begin position="127"/>
        <end position="145"/>
    </location>
</feature>
<feature type="transmembrane region" description="Helical" evidence="6">
    <location>
        <begin position="101"/>
        <end position="120"/>
    </location>
</feature>
<sequence length="211" mass="23100">MWVWLAIALSALLHISAAYSGPRWQFYFFKPFTLVLLLVLAWQSGSGDAYHWTIMVGLALSLVGDVFLMLPNDRFIAGLTSFLLAHIAYSAAFWSQFGGGMVWWLPALLAAAGVIALLLLLPGLGRWVLPVAVYIAVICQMAWAAGEYWLTASDMPALLAFVGALVFMFSDLCLAFNRFRGAFRSATAWIMGSYFLAQGLFVATLATGVVR</sequence>
<dbReference type="AlphaFoldDB" id="A0A0J1H6P0"/>
<dbReference type="EMBL" id="LDOT01000005">
    <property type="protein sequence ID" value="KLV07381.1"/>
    <property type="molecule type" value="Genomic_DNA"/>
</dbReference>
<evidence type="ECO:0000256" key="3">
    <source>
        <dbReference type="ARBA" id="ARBA00022692"/>
    </source>
</evidence>
<keyword evidence="3 6" id="KW-0812">Transmembrane</keyword>
<dbReference type="Proteomes" id="UP000036097">
    <property type="component" value="Unassembled WGS sequence"/>
</dbReference>
<evidence type="ECO:0000256" key="5">
    <source>
        <dbReference type="ARBA" id="ARBA00023136"/>
    </source>
</evidence>
<protein>
    <recommendedName>
        <fullName evidence="9">Lysoplasmalogenase</fullName>
    </recommendedName>
</protein>
<dbReference type="OrthoDB" id="5592477at2"/>
<comment type="subcellular location">
    <subcellularLocation>
        <location evidence="1">Membrane</location>
        <topology evidence="1">Multi-pass membrane protein</topology>
    </subcellularLocation>
</comment>
<feature type="transmembrane region" description="Helical" evidence="6">
    <location>
        <begin position="157"/>
        <end position="176"/>
    </location>
</feature>
<dbReference type="RefSeq" id="WP_047877722.1">
    <property type="nucleotide sequence ID" value="NZ_LDOT01000005.1"/>
</dbReference>
<reference evidence="7 8" key="1">
    <citation type="submission" date="2015-05" db="EMBL/GenBank/DDBJ databases">
        <title>Photobacterium galathea sp. nov.</title>
        <authorList>
            <person name="Machado H."/>
            <person name="Gram L."/>
        </authorList>
    </citation>
    <scope>NUCLEOTIDE SEQUENCE [LARGE SCALE GENOMIC DNA]</scope>
    <source>
        <strain evidence="7 8">CGMCC 1.12159</strain>
    </source>
</reference>
<evidence type="ECO:0000256" key="6">
    <source>
        <dbReference type="SAM" id="Phobius"/>
    </source>
</evidence>
<keyword evidence="8" id="KW-1185">Reference proteome</keyword>
<evidence type="ECO:0000256" key="4">
    <source>
        <dbReference type="ARBA" id="ARBA00022989"/>
    </source>
</evidence>
<dbReference type="GO" id="GO:0016020">
    <property type="term" value="C:membrane"/>
    <property type="evidence" value="ECO:0007669"/>
    <property type="project" value="UniProtKB-SubCell"/>
</dbReference>
<keyword evidence="5 6" id="KW-0472">Membrane</keyword>
<organism evidence="7 8">
    <name type="scientific">Photobacterium aquae</name>
    <dbReference type="NCBI Taxonomy" id="1195763"/>
    <lineage>
        <taxon>Bacteria</taxon>
        <taxon>Pseudomonadati</taxon>
        <taxon>Pseudomonadota</taxon>
        <taxon>Gammaproteobacteria</taxon>
        <taxon>Vibrionales</taxon>
        <taxon>Vibrionaceae</taxon>
        <taxon>Photobacterium</taxon>
    </lineage>
</organism>
<accession>A0A0J1H6P0</accession>
<dbReference type="InterPro" id="IPR012506">
    <property type="entry name" value="TMEM86B-like"/>
</dbReference>
<evidence type="ECO:0000313" key="8">
    <source>
        <dbReference type="Proteomes" id="UP000036097"/>
    </source>
</evidence>